<protein>
    <recommendedName>
        <fullName evidence="7">2-C-methyl-D-erythritol 4-phosphate cytidylyltransferase</fullName>
        <ecNumber evidence="7">2.7.7.60</ecNumber>
    </recommendedName>
    <alternativeName>
        <fullName evidence="7">4-diphosphocytidyl-2C-methyl-D-erythritol synthase</fullName>
    </alternativeName>
    <alternativeName>
        <fullName evidence="7">MEP cytidylyltransferase</fullName>
        <shortName evidence="7">MCT</shortName>
    </alternativeName>
</protein>
<name>A0ABU3BUY4_9BACT</name>
<feature type="site" description="Positions MEP for the nucleophilic attack" evidence="7">
    <location>
        <position position="154"/>
    </location>
</feature>
<comment type="caution">
    <text evidence="8">The sequence shown here is derived from an EMBL/GenBank/DDBJ whole genome shotgun (WGS) entry which is preliminary data.</text>
</comment>
<dbReference type="RefSeq" id="WP_311665666.1">
    <property type="nucleotide sequence ID" value="NZ_JAVRHT010000051.1"/>
</dbReference>
<feature type="site" description="Transition state stabilizer" evidence="7">
    <location>
        <position position="17"/>
    </location>
</feature>
<evidence type="ECO:0000256" key="2">
    <source>
        <dbReference type="ARBA" id="ARBA00004787"/>
    </source>
</evidence>
<dbReference type="EMBL" id="JAVRHT010000051">
    <property type="protein sequence ID" value="MDT0633103.1"/>
    <property type="molecule type" value="Genomic_DNA"/>
</dbReference>
<dbReference type="PROSITE" id="PS01295">
    <property type="entry name" value="ISPD"/>
    <property type="match status" value="1"/>
</dbReference>
<comment type="function">
    <text evidence="7">Catalyzes the formation of 4-diphosphocytidyl-2-C-methyl-D-erythritol from CTP and 2-C-methyl-D-erythritol 4-phosphate (MEP).</text>
</comment>
<evidence type="ECO:0000313" key="9">
    <source>
        <dbReference type="Proteomes" id="UP001267426"/>
    </source>
</evidence>
<evidence type="ECO:0000256" key="1">
    <source>
        <dbReference type="ARBA" id="ARBA00001282"/>
    </source>
</evidence>
<dbReference type="EC" id="2.7.7.60" evidence="7"/>
<keyword evidence="5 7" id="KW-0548">Nucleotidyltransferase</keyword>
<sequence>MTDTFGVVLPAGGAGRRMGGDVPKQFRLLGGAPVLVQTLRAFARHPALGAAVVVVPAGEEAAAGARLREHGAAAAVVAGGPTRQASVANGVAALPADVNLVLVHDAVRPFVSADVVSRVVAAARAGGAAAAAVPVADTLRQGGAGPLFGETVPRDGLWAMQTPQGARRDWLVRAHANAGRSVATDEVGLLQGAGYPVRIVEGDARNLKLTRPSDWALAEALWPAWMRDEG</sequence>
<evidence type="ECO:0000256" key="3">
    <source>
        <dbReference type="ARBA" id="ARBA00009789"/>
    </source>
</evidence>
<gene>
    <name evidence="7 8" type="primary">ispD</name>
    <name evidence="8" type="ORF">RM540_15210</name>
</gene>
<organism evidence="8 9">
    <name type="scientific">Rubrivirga litoralis</name>
    <dbReference type="NCBI Taxonomy" id="3075598"/>
    <lineage>
        <taxon>Bacteria</taxon>
        <taxon>Pseudomonadati</taxon>
        <taxon>Rhodothermota</taxon>
        <taxon>Rhodothermia</taxon>
        <taxon>Rhodothermales</taxon>
        <taxon>Rubricoccaceae</taxon>
        <taxon>Rubrivirga</taxon>
    </lineage>
</organism>
<feature type="site" description="Transition state stabilizer" evidence="7">
    <location>
        <position position="24"/>
    </location>
</feature>
<comment type="similarity">
    <text evidence="3 7">Belongs to the IspD/TarI cytidylyltransferase family. IspD subfamily.</text>
</comment>
<dbReference type="CDD" id="cd02516">
    <property type="entry name" value="CDP-ME_synthetase"/>
    <property type="match status" value="1"/>
</dbReference>
<keyword evidence="6 7" id="KW-0414">Isoprene biosynthesis</keyword>
<comment type="catalytic activity">
    <reaction evidence="1 7">
        <text>2-C-methyl-D-erythritol 4-phosphate + CTP + H(+) = 4-CDP-2-C-methyl-D-erythritol + diphosphate</text>
        <dbReference type="Rhea" id="RHEA:13429"/>
        <dbReference type="ChEBI" id="CHEBI:15378"/>
        <dbReference type="ChEBI" id="CHEBI:33019"/>
        <dbReference type="ChEBI" id="CHEBI:37563"/>
        <dbReference type="ChEBI" id="CHEBI:57823"/>
        <dbReference type="ChEBI" id="CHEBI:58262"/>
        <dbReference type="EC" id="2.7.7.60"/>
    </reaction>
</comment>
<dbReference type="SUPFAM" id="SSF53448">
    <property type="entry name" value="Nucleotide-diphospho-sugar transferases"/>
    <property type="match status" value="1"/>
</dbReference>
<evidence type="ECO:0000256" key="6">
    <source>
        <dbReference type="ARBA" id="ARBA00023229"/>
    </source>
</evidence>
<evidence type="ECO:0000256" key="4">
    <source>
        <dbReference type="ARBA" id="ARBA00022679"/>
    </source>
</evidence>
<dbReference type="InterPro" id="IPR029044">
    <property type="entry name" value="Nucleotide-diphossugar_trans"/>
</dbReference>
<feature type="site" description="Positions MEP for the nucleophilic attack" evidence="7">
    <location>
        <position position="208"/>
    </location>
</feature>
<dbReference type="PANTHER" id="PTHR32125">
    <property type="entry name" value="2-C-METHYL-D-ERYTHRITOL 4-PHOSPHATE CYTIDYLYLTRANSFERASE, CHLOROPLASTIC"/>
    <property type="match status" value="1"/>
</dbReference>
<dbReference type="HAMAP" id="MF_00108">
    <property type="entry name" value="IspD"/>
    <property type="match status" value="1"/>
</dbReference>
<keyword evidence="9" id="KW-1185">Reference proteome</keyword>
<reference evidence="8 9" key="1">
    <citation type="submission" date="2023-09" db="EMBL/GenBank/DDBJ databases">
        <authorList>
            <person name="Rey-Velasco X."/>
        </authorList>
    </citation>
    <scope>NUCLEOTIDE SEQUENCE [LARGE SCALE GENOMIC DNA]</scope>
    <source>
        <strain evidence="8 9">F394</strain>
    </source>
</reference>
<dbReference type="InterPro" id="IPR050088">
    <property type="entry name" value="IspD/TarI_cytidylyltransf_bact"/>
</dbReference>
<dbReference type="Proteomes" id="UP001267426">
    <property type="component" value="Unassembled WGS sequence"/>
</dbReference>
<evidence type="ECO:0000256" key="7">
    <source>
        <dbReference type="HAMAP-Rule" id="MF_00108"/>
    </source>
</evidence>
<dbReference type="InterPro" id="IPR034683">
    <property type="entry name" value="IspD/TarI"/>
</dbReference>
<keyword evidence="4 7" id="KW-0808">Transferase</keyword>
<evidence type="ECO:0000313" key="8">
    <source>
        <dbReference type="EMBL" id="MDT0633103.1"/>
    </source>
</evidence>
<evidence type="ECO:0000256" key="5">
    <source>
        <dbReference type="ARBA" id="ARBA00022695"/>
    </source>
</evidence>
<comment type="pathway">
    <text evidence="2 7">Isoprenoid biosynthesis; isopentenyl diphosphate biosynthesis via DXP pathway; isopentenyl diphosphate from 1-deoxy-D-xylulose 5-phosphate: step 2/6.</text>
</comment>
<dbReference type="InterPro" id="IPR001228">
    <property type="entry name" value="IspD"/>
</dbReference>
<dbReference type="InterPro" id="IPR018294">
    <property type="entry name" value="ISPD_synthase_CS"/>
</dbReference>
<dbReference type="Pfam" id="PF01128">
    <property type="entry name" value="IspD"/>
    <property type="match status" value="1"/>
</dbReference>
<dbReference type="Gene3D" id="3.90.550.10">
    <property type="entry name" value="Spore Coat Polysaccharide Biosynthesis Protein SpsA, Chain A"/>
    <property type="match status" value="1"/>
</dbReference>
<dbReference type="PANTHER" id="PTHR32125:SF4">
    <property type="entry name" value="2-C-METHYL-D-ERYTHRITOL 4-PHOSPHATE CYTIDYLYLTRANSFERASE, CHLOROPLASTIC"/>
    <property type="match status" value="1"/>
</dbReference>
<proteinExistence type="inferred from homology"/>
<dbReference type="GO" id="GO:0050518">
    <property type="term" value="F:2-C-methyl-D-erythritol 4-phosphate cytidylyltransferase activity"/>
    <property type="evidence" value="ECO:0007669"/>
    <property type="project" value="UniProtKB-EC"/>
</dbReference>
<dbReference type="NCBIfam" id="TIGR00453">
    <property type="entry name" value="ispD"/>
    <property type="match status" value="1"/>
</dbReference>
<accession>A0ABU3BUY4</accession>